<evidence type="ECO:0000313" key="2">
    <source>
        <dbReference type="Proteomes" id="UP001501624"/>
    </source>
</evidence>
<evidence type="ECO:0000313" key="1">
    <source>
        <dbReference type="EMBL" id="GAA3852093.1"/>
    </source>
</evidence>
<reference evidence="2" key="1">
    <citation type="journal article" date="2019" name="Int. J. Syst. Evol. Microbiol.">
        <title>The Global Catalogue of Microorganisms (GCM) 10K type strain sequencing project: providing services to taxonomists for standard genome sequencing and annotation.</title>
        <authorList>
            <consortium name="The Broad Institute Genomics Platform"/>
            <consortium name="The Broad Institute Genome Sequencing Center for Infectious Disease"/>
            <person name="Wu L."/>
            <person name="Ma J."/>
        </authorList>
    </citation>
    <scope>NUCLEOTIDE SEQUENCE [LARGE SCALE GENOMIC DNA]</scope>
    <source>
        <strain evidence="2">JCM 17017</strain>
    </source>
</reference>
<name>A0ABP7JR73_9PSEU</name>
<gene>
    <name evidence="1" type="ORF">GCM10022380_82490</name>
</gene>
<accession>A0ABP7JR73</accession>
<keyword evidence="2" id="KW-1185">Reference proteome</keyword>
<sequence>MTSPDPQPERTELVRDLDAPGCPIVARRVIDTEVQQLLAVIATDTDLDDLLGLLADSSPPDMG</sequence>
<protein>
    <submittedName>
        <fullName evidence="1">Uncharacterized protein</fullName>
    </submittedName>
</protein>
<comment type="caution">
    <text evidence="1">The sequence shown here is derived from an EMBL/GenBank/DDBJ whole genome shotgun (WGS) entry which is preliminary data.</text>
</comment>
<proteinExistence type="predicted"/>
<organism evidence="1 2">
    <name type="scientific">Amycolatopsis tucumanensis</name>
    <dbReference type="NCBI Taxonomy" id="401106"/>
    <lineage>
        <taxon>Bacteria</taxon>
        <taxon>Bacillati</taxon>
        <taxon>Actinomycetota</taxon>
        <taxon>Actinomycetes</taxon>
        <taxon>Pseudonocardiales</taxon>
        <taxon>Pseudonocardiaceae</taxon>
        <taxon>Amycolatopsis</taxon>
    </lineage>
</organism>
<dbReference type="RefSeq" id="WP_237337656.1">
    <property type="nucleotide sequence ID" value="NZ_BAABCM010000020.1"/>
</dbReference>
<dbReference type="EMBL" id="BAABCM010000020">
    <property type="protein sequence ID" value="GAA3852093.1"/>
    <property type="molecule type" value="Genomic_DNA"/>
</dbReference>
<dbReference type="Proteomes" id="UP001501624">
    <property type="component" value="Unassembled WGS sequence"/>
</dbReference>